<reference evidence="2" key="1">
    <citation type="submission" date="2024-04" db="EMBL/GenBank/DDBJ databases">
        <title>Mariniflexile litorale, isolated from the shallow sediments of the Sea of Japan.</title>
        <authorList>
            <person name="Romanenko L."/>
            <person name="Isaeva M."/>
        </authorList>
    </citation>
    <scope>NUCLEOTIDE SEQUENCE [LARGE SCALE GENOMIC DNA]</scope>
    <source>
        <strain evidence="2">KMM 9835</strain>
    </source>
</reference>
<dbReference type="AlphaFoldDB" id="A0AAU7ECM3"/>
<proteinExistence type="predicted"/>
<feature type="signal peptide" evidence="1">
    <location>
        <begin position="1"/>
        <end position="17"/>
    </location>
</feature>
<dbReference type="Proteomes" id="UP001224325">
    <property type="component" value="Chromosome"/>
</dbReference>
<evidence type="ECO:0000313" key="3">
    <source>
        <dbReference type="Proteomes" id="UP001224325"/>
    </source>
</evidence>
<feature type="chain" id="PRO_5043493045" evidence="1">
    <location>
        <begin position="18"/>
        <end position="122"/>
    </location>
</feature>
<name>A0AAU7ECM3_9FLAO</name>
<evidence type="ECO:0000313" key="2">
    <source>
        <dbReference type="EMBL" id="XBL13384.1"/>
    </source>
</evidence>
<evidence type="ECO:0000256" key="1">
    <source>
        <dbReference type="SAM" id="SignalP"/>
    </source>
</evidence>
<sequence>MKKICYLLLLTVSFTFANNPKSFELKQNEPKVGDILIINAQTGSAYNHIDFPKLNFIVKRGGIANYNSVHGNHVVVKEVIVNENGMTQIVLERQDKSKFFGFLKQVEANFTKAIAAGEISKK</sequence>
<gene>
    <name evidence="2" type="ORF">QLS71_013775</name>
</gene>
<dbReference type="EMBL" id="CP155618">
    <property type="protein sequence ID" value="XBL13384.1"/>
    <property type="molecule type" value="Genomic_DNA"/>
</dbReference>
<dbReference type="KEGG" id="mlil:QLS71_013775"/>
<organism evidence="2 3">
    <name type="scientific">Mariniflexile litorale</name>
    <dbReference type="NCBI Taxonomy" id="3045158"/>
    <lineage>
        <taxon>Bacteria</taxon>
        <taxon>Pseudomonadati</taxon>
        <taxon>Bacteroidota</taxon>
        <taxon>Flavobacteriia</taxon>
        <taxon>Flavobacteriales</taxon>
        <taxon>Flavobacteriaceae</taxon>
        <taxon>Mariniflexile</taxon>
    </lineage>
</organism>
<protein>
    <submittedName>
        <fullName evidence="2">Uncharacterized protein</fullName>
    </submittedName>
</protein>
<dbReference type="RefSeq" id="WP_308992514.1">
    <property type="nucleotide sequence ID" value="NZ_CP155618.1"/>
</dbReference>
<keyword evidence="3" id="KW-1185">Reference proteome</keyword>
<accession>A0AAU7ECM3</accession>
<keyword evidence="1" id="KW-0732">Signal</keyword>